<keyword evidence="2" id="KW-1185">Reference proteome</keyword>
<sequence>MVAGCDGGGETAAPQTTVRDPDKIVVFNVCSQLSDEVLRGAGLDPATKNVVTDPPSGPSTWRVCNWKPLDDRFGSGSRRVGVFSTSHTLAETRVKDSVSDVRPTTVGGREGITFKESADPDSCYVAFEAGQGMFEVHAGWLSSTGTRTGDLCDMAVGYAANLEPHLPK</sequence>
<comment type="caution">
    <text evidence="1">The sequence shown here is derived from an EMBL/GenBank/DDBJ whole genome shotgun (WGS) entry which is preliminary data.</text>
</comment>
<evidence type="ECO:0008006" key="3">
    <source>
        <dbReference type="Google" id="ProtNLM"/>
    </source>
</evidence>
<dbReference type="AlphaFoldDB" id="U5EEQ6"/>
<gene>
    <name evidence="1" type="ORF">NCAST_25_03090</name>
</gene>
<organism evidence="1 2">
    <name type="scientific">Nocardia asteroides NBRC 15531</name>
    <dbReference type="NCBI Taxonomy" id="1110697"/>
    <lineage>
        <taxon>Bacteria</taxon>
        <taxon>Bacillati</taxon>
        <taxon>Actinomycetota</taxon>
        <taxon>Actinomycetes</taxon>
        <taxon>Mycobacteriales</taxon>
        <taxon>Nocardiaceae</taxon>
        <taxon>Nocardia</taxon>
    </lineage>
</organism>
<name>U5EEQ6_NOCAS</name>
<proteinExistence type="predicted"/>
<accession>U5EEQ6</accession>
<dbReference type="Proteomes" id="UP000017048">
    <property type="component" value="Unassembled WGS sequence"/>
</dbReference>
<dbReference type="eggNOG" id="ENOG5031EW7">
    <property type="taxonomic scope" value="Bacteria"/>
</dbReference>
<dbReference type="EMBL" id="BAFO02000025">
    <property type="protein sequence ID" value="GAD84886.1"/>
    <property type="molecule type" value="Genomic_DNA"/>
</dbReference>
<evidence type="ECO:0000313" key="2">
    <source>
        <dbReference type="Proteomes" id="UP000017048"/>
    </source>
</evidence>
<dbReference type="Pfam" id="PF12079">
    <property type="entry name" value="DUF3558"/>
    <property type="match status" value="1"/>
</dbReference>
<dbReference type="InterPro" id="IPR024520">
    <property type="entry name" value="DUF3558"/>
</dbReference>
<protein>
    <recommendedName>
        <fullName evidence="3">DUF3558 domain-containing protein</fullName>
    </recommendedName>
</protein>
<reference evidence="1 2" key="1">
    <citation type="journal article" date="2014" name="BMC Genomics">
        <title>Genome based analysis of type-I polyketide synthase and nonribosomal peptide synthetase gene clusters in seven strains of five representative Nocardia species.</title>
        <authorList>
            <person name="Komaki H."/>
            <person name="Ichikawa N."/>
            <person name="Hosoyama A."/>
            <person name="Takahashi-Nakaguchi A."/>
            <person name="Matsuzawa T."/>
            <person name="Suzuki K."/>
            <person name="Fujita N."/>
            <person name="Gonoi T."/>
        </authorList>
    </citation>
    <scope>NUCLEOTIDE SEQUENCE [LARGE SCALE GENOMIC DNA]</scope>
    <source>
        <strain evidence="1 2">NBRC 15531</strain>
    </source>
</reference>
<evidence type="ECO:0000313" key="1">
    <source>
        <dbReference type="EMBL" id="GAD84886.1"/>
    </source>
</evidence>